<evidence type="ECO:0000313" key="2">
    <source>
        <dbReference type="EMBL" id="ELT91314.1"/>
    </source>
</evidence>
<feature type="region of interest" description="Disordered" evidence="1">
    <location>
        <begin position="1"/>
        <end position="116"/>
    </location>
</feature>
<evidence type="ECO:0000313" key="3">
    <source>
        <dbReference type="EnsemblMetazoa" id="CapteP223783"/>
    </source>
</evidence>
<dbReference type="PANTHER" id="PTHR41142:SF1">
    <property type="entry name" value="SI:DKEY-16J16.4"/>
    <property type="match status" value="1"/>
</dbReference>
<protein>
    <submittedName>
        <fullName evidence="2 3">Uncharacterized protein</fullName>
    </submittedName>
</protein>
<sequence>MLRMLTHQLRSQSLNEMQPYYPGEVLNDEERDSGTESDDENLGAATDPEASGDPGETSDDGEGSREAAFPSLRPVLVPSLKRPLQLVSHPTTAPLKRASSPQSSASSSPSLSRKYDSDFDRCSLGYETTSSVEFDPHSSEDELSVINSREKRTWSQRRGSCCSTGDSAGSSDEEVRDLLAGDLQATGVHAGGAPSRPLLFSSSPPKGVQHLNHRTVYTCMQQRKRHRHTGSRDVSDATCIQRPCLDFDKMQERFTSRDLIPRPGGCALERNEAR</sequence>
<dbReference type="EMBL" id="KB310551">
    <property type="protein sequence ID" value="ELT91314.1"/>
    <property type="molecule type" value="Genomic_DNA"/>
</dbReference>
<reference evidence="4" key="1">
    <citation type="submission" date="2012-12" db="EMBL/GenBank/DDBJ databases">
        <authorList>
            <person name="Hellsten U."/>
            <person name="Grimwood J."/>
            <person name="Chapman J.A."/>
            <person name="Shapiro H."/>
            <person name="Aerts A."/>
            <person name="Otillar R.P."/>
            <person name="Terry A.Y."/>
            <person name="Boore J.L."/>
            <person name="Simakov O."/>
            <person name="Marletaz F."/>
            <person name="Cho S.-J."/>
            <person name="Edsinger-Gonzales E."/>
            <person name="Havlak P."/>
            <person name="Kuo D.-H."/>
            <person name="Larsson T."/>
            <person name="Lv J."/>
            <person name="Arendt D."/>
            <person name="Savage R."/>
            <person name="Osoegawa K."/>
            <person name="de Jong P."/>
            <person name="Lindberg D.R."/>
            <person name="Seaver E.C."/>
            <person name="Weisblat D.A."/>
            <person name="Putnam N.H."/>
            <person name="Grigoriev I.V."/>
            <person name="Rokhsar D.S."/>
        </authorList>
    </citation>
    <scope>NUCLEOTIDE SEQUENCE</scope>
    <source>
        <strain evidence="4">I ESC-2004</strain>
    </source>
</reference>
<accession>R7TCA1</accession>
<dbReference type="EnsemblMetazoa" id="CapteT223783">
    <property type="protein sequence ID" value="CapteP223783"/>
    <property type="gene ID" value="CapteG223783"/>
</dbReference>
<dbReference type="OrthoDB" id="6435011at2759"/>
<dbReference type="HOGENOM" id="CLU_1016513_0_0_1"/>
<name>R7TCA1_CAPTE</name>
<feature type="compositionally biased region" description="Low complexity" evidence="1">
    <location>
        <begin position="95"/>
        <end position="112"/>
    </location>
</feature>
<gene>
    <name evidence="2" type="ORF">CAPTEDRAFT_223783</name>
</gene>
<feature type="compositionally biased region" description="Acidic residues" evidence="1">
    <location>
        <begin position="26"/>
        <end position="41"/>
    </location>
</feature>
<organism evidence="2">
    <name type="scientific">Capitella teleta</name>
    <name type="common">Polychaete worm</name>
    <dbReference type="NCBI Taxonomy" id="283909"/>
    <lineage>
        <taxon>Eukaryota</taxon>
        <taxon>Metazoa</taxon>
        <taxon>Spiralia</taxon>
        <taxon>Lophotrochozoa</taxon>
        <taxon>Annelida</taxon>
        <taxon>Polychaeta</taxon>
        <taxon>Sedentaria</taxon>
        <taxon>Scolecida</taxon>
        <taxon>Capitellidae</taxon>
        <taxon>Capitella</taxon>
    </lineage>
</organism>
<dbReference type="AlphaFoldDB" id="R7TCA1"/>
<dbReference type="Proteomes" id="UP000014760">
    <property type="component" value="Unassembled WGS sequence"/>
</dbReference>
<proteinExistence type="predicted"/>
<evidence type="ECO:0000313" key="4">
    <source>
        <dbReference type="Proteomes" id="UP000014760"/>
    </source>
</evidence>
<keyword evidence="4" id="KW-1185">Reference proteome</keyword>
<dbReference type="PANTHER" id="PTHR41142">
    <property type="entry name" value="SI:DKEY-16J16.4"/>
    <property type="match status" value="1"/>
</dbReference>
<dbReference type="OMA" id="PQRHSDH"/>
<reference evidence="2 4" key="2">
    <citation type="journal article" date="2013" name="Nature">
        <title>Insights into bilaterian evolution from three spiralian genomes.</title>
        <authorList>
            <person name="Simakov O."/>
            <person name="Marletaz F."/>
            <person name="Cho S.J."/>
            <person name="Edsinger-Gonzales E."/>
            <person name="Havlak P."/>
            <person name="Hellsten U."/>
            <person name="Kuo D.H."/>
            <person name="Larsson T."/>
            <person name="Lv J."/>
            <person name="Arendt D."/>
            <person name="Savage R."/>
            <person name="Osoegawa K."/>
            <person name="de Jong P."/>
            <person name="Grimwood J."/>
            <person name="Chapman J.A."/>
            <person name="Shapiro H."/>
            <person name="Aerts A."/>
            <person name="Otillar R.P."/>
            <person name="Terry A.Y."/>
            <person name="Boore J.L."/>
            <person name="Grigoriev I.V."/>
            <person name="Lindberg D.R."/>
            <person name="Seaver E.C."/>
            <person name="Weisblat D.A."/>
            <person name="Putnam N.H."/>
            <person name="Rokhsar D.S."/>
        </authorList>
    </citation>
    <scope>NUCLEOTIDE SEQUENCE</scope>
    <source>
        <strain evidence="2 4">I ESC-2004</strain>
    </source>
</reference>
<reference evidence="3" key="3">
    <citation type="submission" date="2015-06" db="UniProtKB">
        <authorList>
            <consortium name="EnsemblMetazoa"/>
        </authorList>
    </citation>
    <scope>IDENTIFICATION</scope>
</reference>
<dbReference type="EMBL" id="AMQN01013857">
    <property type="status" value="NOT_ANNOTATED_CDS"/>
    <property type="molecule type" value="Genomic_DNA"/>
</dbReference>
<evidence type="ECO:0000256" key="1">
    <source>
        <dbReference type="SAM" id="MobiDB-lite"/>
    </source>
</evidence>